<accession>A0A931DCK9</accession>
<comment type="caution">
    <text evidence="1">The sequence shown here is derived from an EMBL/GenBank/DDBJ whole genome shotgun (WGS) entry which is preliminary data.</text>
</comment>
<name>A0A931DCK9_9ACTN</name>
<dbReference type="EMBL" id="JADOUA010000001">
    <property type="protein sequence ID" value="MBG6087685.1"/>
    <property type="molecule type" value="Genomic_DNA"/>
</dbReference>
<protein>
    <submittedName>
        <fullName evidence="1">Uncharacterized protein</fullName>
    </submittedName>
</protein>
<proteinExistence type="predicted"/>
<evidence type="ECO:0000313" key="1">
    <source>
        <dbReference type="EMBL" id="MBG6087685.1"/>
    </source>
</evidence>
<dbReference type="RefSeq" id="WP_197010510.1">
    <property type="nucleotide sequence ID" value="NZ_BAABES010000008.1"/>
</dbReference>
<gene>
    <name evidence="1" type="ORF">IW256_001798</name>
</gene>
<dbReference type="AlphaFoldDB" id="A0A931DCK9"/>
<reference evidence="1" key="1">
    <citation type="submission" date="2020-11" db="EMBL/GenBank/DDBJ databases">
        <title>Sequencing the genomes of 1000 actinobacteria strains.</title>
        <authorList>
            <person name="Klenk H.-P."/>
        </authorList>
    </citation>
    <scope>NUCLEOTIDE SEQUENCE</scope>
    <source>
        <strain evidence="1">DSM 43175</strain>
    </source>
</reference>
<dbReference type="Proteomes" id="UP000614047">
    <property type="component" value="Unassembled WGS sequence"/>
</dbReference>
<keyword evidence="2" id="KW-1185">Reference proteome</keyword>
<sequence>MLACAAALSTVLDVHRPATAPAGPNACHGCGTLECRPLTAVLHVLDAYAAHPAAVDRAEAWRRADRYFNSGSDPTLLVFIEDIGEGFAARAFAFSTERTEPVLVIDHRTGHLTRWPLMPRATLIEEYRRHLTILRGSSATPSAGSAREQ</sequence>
<organism evidence="1 2">
    <name type="scientific">Actinomadura viridis</name>
    <dbReference type="NCBI Taxonomy" id="58110"/>
    <lineage>
        <taxon>Bacteria</taxon>
        <taxon>Bacillati</taxon>
        <taxon>Actinomycetota</taxon>
        <taxon>Actinomycetes</taxon>
        <taxon>Streptosporangiales</taxon>
        <taxon>Thermomonosporaceae</taxon>
        <taxon>Actinomadura</taxon>
    </lineage>
</organism>
<evidence type="ECO:0000313" key="2">
    <source>
        <dbReference type="Proteomes" id="UP000614047"/>
    </source>
</evidence>